<dbReference type="NCBIfam" id="TIGR01990">
    <property type="entry name" value="bPGM"/>
    <property type="match status" value="1"/>
</dbReference>
<evidence type="ECO:0000313" key="12">
    <source>
        <dbReference type="Proteomes" id="UP000635565"/>
    </source>
</evidence>
<protein>
    <recommendedName>
        <fullName evidence="10">Beta-phosphoglucomutase</fullName>
        <ecNumber evidence="9">5.4.2.6</ecNumber>
    </recommendedName>
</protein>
<evidence type="ECO:0000256" key="1">
    <source>
        <dbReference type="ARBA" id="ARBA00001946"/>
    </source>
</evidence>
<dbReference type="Pfam" id="PF00702">
    <property type="entry name" value="Hydrolase"/>
    <property type="match status" value="1"/>
</dbReference>
<evidence type="ECO:0000256" key="3">
    <source>
        <dbReference type="ARBA" id="ARBA00022553"/>
    </source>
</evidence>
<gene>
    <name evidence="11" type="ORF">KSZ_40020</name>
</gene>
<proteinExistence type="inferred from homology"/>
<comment type="cofactor">
    <cofactor evidence="1">
        <name>Mg(2+)</name>
        <dbReference type="ChEBI" id="CHEBI:18420"/>
    </cofactor>
</comment>
<dbReference type="SFLD" id="SFLDG01135">
    <property type="entry name" value="C1.5.6:_HAD__Beta-PGM__Phospha"/>
    <property type="match status" value="1"/>
</dbReference>
<organism evidence="11 12">
    <name type="scientific">Dictyobacter formicarum</name>
    <dbReference type="NCBI Taxonomy" id="2778368"/>
    <lineage>
        <taxon>Bacteria</taxon>
        <taxon>Bacillati</taxon>
        <taxon>Chloroflexota</taxon>
        <taxon>Ktedonobacteria</taxon>
        <taxon>Ktedonobacterales</taxon>
        <taxon>Dictyobacteraceae</taxon>
        <taxon>Dictyobacter</taxon>
    </lineage>
</organism>
<comment type="caution">
    <text evidence="11">The sequence shown here is derived from an EMBL/GenBank/DDBJ whole genome shotgun (WGS) entry which is preliminary data.</text>
</comment>
<keyword evidence="6" id="KW-0413">Isomerase</keyword>
<evidence type="ECO:0000256" key="7">
    <source>
        <dbReference type="ARBA" id="ARBA00023277"/>
    </source>
</evidence>
<sequence length="216" mass="24098">MPKAKAILFDLDGVLTDTSEYHYRAWKQLADEEGIPLTREENDAHLRGVGRRDSLMYIIRDRHYSEEQIQEMMERKNNYYNQLISQMGPDEVVAGGRELLQEIHQAGMKSAVASASKNCRLVLERLQIIDLFDGIADGYSVINGKPAPDIFVFAAGVVQTPVVDCIGVEDADAGIEAIKTAGMYALGVGPKERFKRADKVVPTMENIRLKDILADE</sequence>
<comment type="catalytic activity">
    <reaction evidence="8">
        <text>beta-D-glucose 1-phosphate = beta-D-glucose 6-phosphate</text>
        <dbReference type="Rhea" id="RHEA:20113"/>
        <dbReference type="ChEBI" id="CHEBI:57684"/>
        <dbReference type="ChEBI" id="CHEBI:58247"/>
        <dbReference type="EC" id="5.4.2.6"/>
    </reaction>
</comment>
<accession>A0ABQ3VLN8</accession>
<evidence type="ECO:0000313" key="11">
    <source>
        <dbReference type="EMBL" id="GHO85996.1"/>
    </source>
</evidence>
<dbReference type="EC" id="5.4.2.6" evidence="9"/>
<dbReference type="InterPro" id="IPR010976">
    <property type="entry name" value="B-phosphoglucomutase_hydrolase"/>
</dbReference>
<dbReference type="Proteomes" id="UP000635565">
    <property type="component" value="Unassembled WGS sequence"/>
</dbReference>
<dbReference type="PANTHER" id="PTHR46193:SF18">
    <property type="entry name" value="HEXITOL PHOSPHATASE B"/>
    <property type="match status" value="1"/>
</dbReference>
<keyword evidence="12" id="KW-1185">Reference proteome</keyword>
<dbReference type="Gene3D" id="1.10.150.240">
    <property type="entry name" value="Putative phosphatase, domain 2"/>
    <property type="match status" value="1"/>
</dbReference>
<dbReference type="SUPFAM" id="SSF56784">
    <property type="entry name" value="HAD-like"/>
    <property type="match status" value="1"/>
</dbReference>
<evidence type="ECO:0000256" key="6">
    <source>
        <dbReference type="ARBA" id="ARBA00023235"/>
    </source>
</evidence>
<keyword evidence="4" id="KW-0479">Metal-binding</keyword>
<keyword evidence="3" id="KW-0597">Phosphoprotein</keyword>
<dbReference type="NCBIfam" id="TIGR02009">
    <property type="entry name" value="PGMB-YQAB-SF"/>
    <property type="match status" value="1"/>
</dbReference>
<dbReference type="CDD" id="cd02598">
    <property type="entry name" value="HAD_BPGM"/>
    <property type="match status" value="1"/>
</dbReference>
<comment type="similarity">
    <text evidence="2">Belongs to the HAD-like hydrolase superfamily. CbbY/CbbZ/Gph/YieH family.</text>
</comment>
<evidence type="ECO:0000256" key="9">
    <source>
        <dbReference type="ARBA" id="ARBA00044968"/>
    </source>
</evidence>
<dbReference type="SFLD" id="SFLDS00003">
    <property type="entry name" value="Haloacid_Dehalogenase"/>
    <property type="match status" value="1"/>
</dbReference>
<keyword evidence="5" id="KW-0460">Magnesium</keyword>
<dbReference type="Gene3D" id="3.40.50.1000">
    <property type="entry name" value="HAD superfamily/HAD-like"/>
    <property type="match status" value="1"/>
</dbReference>
<dbReference type="SFLD" id="SFLDG01129">
    <property type="entry name" value="C1.5:_HAD__Beta-PGM__Phosphata"/>
    <property type="match status" value="1"/>
</dbReference>
<keyword evidence="7" id="KW-0119">Carbohydrate metabolism</keyword>
<dbReference type="RefSeq" id="WP_201363630.1">
    <property type="nucleotide sequence ID" value="NZ_BNJJ01000011.1"/>
</dbReference>
<dbReference type="InterPro" id="IPR051600">
    <property type="entry name" value="Beta-PGM-like"/>
</dbReference>
<reference evidence="11 12" key="1">
    <citation type="journal article" date="2021" name="Int. J. Syst. Evol. Microbiol.">
        <title>Reticulibacter mediterranei gen. nov., sp. nov., within the new family Reticulibacteraceae fam. nov., and Ktedonospora formicarum gen. nov., sp. nov., Ktedonobacter robiniae sp. nov., Dictyobacter formicarum sp. nov. and Dictyobacter arantiisoli sp. nov., belonging to the class Ktedonobacteria.</title>
        <authorList>
            <person name="Yabe S."/>
            <person name="Zheng Y."/>
            <person name="Wang C.M."/>
            <person name="Sakai Y."/>
            <person name="Abe K."/>
            <person name="Yokota A."/>
            <person name="Donadio S."/>
            <person name="Cavaletti L."/>
            <person name="Monciardini P."/>
        </authorList>
    </citation>
    <scope>NUCLEOTIDE SEQUENCE [LARGE SCALE GENOMIC DNA]</scope>
    <source>
        <strain evidence="11 12">SOSP1-9</strain>
    </source>
</reference>
<dbReference type="InterPro" id="IPR036412">
    <property type="entry name" value="HAD-like_sf"/>
</dbReference>
<dbReference type="InterPro" id="IPR010972">
    <property type="entry name" value="Beta-PGM"/>
</dbReference>
<dbReference type="PANTHER" id="PTHR46193">
    <property type="entry name" value="6-PHOSPHOGLUCONATE PHOSPHATASE"/>
    <property type="match status" value="1"/>
</dbReference>
<dbReference type="InterPro" id="IPR023214">
    <property type="entry name" value="HAD_sf"/>
</dbReference>
<name>A0ABQ3VLN8_9CHLR</name>
<evidence type="ECO:0000256" key="10">
    <source>
        <dbReference type="ARBA" id="ARBA00044991"/>
    </source>
</evidence>
<evidence type="ECO:0000256" key="2">
    <source>
        <dbReference type="ARBA" id="ARBA00006171"/>
    </source>
</evidence>
<dbReference type="NCBIfam" id="TIGR01509">
    <property type="entry name" value="HAD-SF-IA-v3"/>
    <property type="match status" value="1"/>
</dbReference>
<dbReference type="EMBL" id="BNJJ01000011">
    <property type="protein sequence ID" value="GHO85996.1"/>
    <property type="molecule type" value="Genomic_DNA"/>
</dbReference>
<evidence type="ECO:0000256" key="8">
    <source>
        <dbReference type="ARBA" id="ARBA00044926"/>
    </source>
</evidence>
<evidence type="ECO:0000256" key="4">
    <source>
        <dbReference type="ARBA" id="ARBA00022723"/>
    </source>
</evidence>
<dbReference type="InterPro" id="IPR023198">
    <property type="entry name" value="PGP-like_dom2"/>
</dbReference>
<dbReference type="InterPro" id="IPR006439">
    <property type="entry name" value="HAD-SF_hydro_IA"/>
</dbReference>
<evidence type="ECO:0000256" key="5">
    <source>
        <dbReference type="ARBA" id="ARBA00022842"/>
    </source>
</evidence>